<accession>A0A077LUC2</accession>
<dbReference type="Proteomes" id="UP000035721">
    <property type="component" value="Unassembled WGS sequence"/>
</dbReference>
<sequence length="231" mass="25502">MRRGDLERTREEQWCQIRGYLLAYADHAPPRKVAVVGNAPLEPHEERVAEIDSADLVIRVNSLMLDDPGAPPTLGTACHAVVLSRATALTPWVLRDYRRRAYLVPQAGFVQYRPGDTIGLLLHADFWPPDLGAMPLPNAVVKARAVRALDPGARPGSLIPTTGTTAVFLAHEMFPDADLVVVGFSFLDDAEQTSWSHHSGGHTKVNWQHRLDLEARLLRSWIDDGSARALP</sequence>
<dbReference type="Gene3D" id="3.90.1480.20">
    <property type="entry name" value="Glycosyl transferase family 29"/>
    <property type="match status" value="1"/>
</dbReference>
<keyword evidence="2" id="KW-1185">Reference proteome</keyword>
<dbReference type="STRING" id="1194083.BN12_1120008"/>
<organism evidence="1 2">
    <name type="scientific">Nostocoides japonicum T1-X7</name>
    <dbReference type="NCBI Taxonomy" id="1194083"/>
    <lineage>
        <taxon>Bacteria</taxon>
        <taxon>Bacillati</taxon>
        <taxon>Actinomycetota</taxon>
        <taxon>Actinomycetes</taxon>
        <taxon>Micrococcales</taxon>
        <taxon>Intrasporangiaceae</taxon>
        <taxon>Nostocoides</taxon>
    </lineage>
</organism>
<evidence type="ECO:0000313" key="2">
    <source>
        <dbReference type="Proteomes" id="UP000035721"/>
    </source>
</evidence>
<protein>
    <recommendedName>
        <fullName evidence="3">Glycosyltransferase</fullName>
    </recommendedName>
</protein>
<dbReference type="AlphaFoldDB" id="A0A077LUC2"/>
<dbReference type="RefSeq" id="WP_200901208.1">
    <property type="nucleotide sequence ID" value="NZ_HF570958.1"/>
</dbReference>
<reference evidence="1 2" key="1">
    <citation type="journal article" date="2013" name="ISME J.">
        <title>A metabolic model for members of the genus Tetrasphaera involved in enhanced biological phosphorus removal.</title>
        <authorList>
            <person name="Kristiansen R."/>
            <person name="Nguyen H.T.T."/>
            <person name="Saunders A.M."/>
            <person name="Nielsen J.L."/>
            <person name="Wimmer R."/>
            <person name="Le V.Q."/>
            <person name="McIlroy S.J."/>
            <person name="Petrovski S."/>
            <person name="Seviour R.J."/>
            <person name="Calteau A."/>
            <person name="Nielsen K.L."/>
            <person name="Nielsen P.H."/>
        </authorList>
    </citation>
    <scope>NUCLEOTIDE SEQUENCE [LARGE SCALE GENOMIC DNA]</scope>
    <source>
        <strain evidence="1 2">T1-X7</strain>
    </source>
</reference>
<comment type="caution">
    <text evidence="1">The sequence shown here is derived from an EMBL/GenBank/DDBJ whole genome shotgun (WGS) entry which is preliminary data.</text>
</comment>
<proteinExistence type="predicted"/>
<dbReference type="InterPro" id="IPR038578">
    <property type="entry name" value="GT29-like_sf"/>
</dbReference>
<evidence type="ECO:0000313" key="1">
    <source>
        <dbReference type="EMBL" id="CCH76192.1"/>
    </source>
</evidence>
<gene>
    <name evidence="1" type="ORF">BN12_1120008</name>
</gene>
<evidence type="ECO:0008006" key="3">
    <source>
        <dbReference type="Google" id="ProtNLM"/>
    </source>
</evidence>
<dbReference type="EMBL" id="CAJB01000016">
    <property type="protein sequence ID" value="CCH76192.1"/>
    <property type="molecule type" value="Genomic_DNA"/>
</dbReference>
<name>A0A077LUC2_9MICO</name>